<evidence type="ECO:0000313" key="1">
    <source>
        <dbReference type="EMBL" id="KAF7353793.1"/>
    </source>
</evidence>
<keyword evidence="2" id="KW-1185">Reference proteome</keyword>
<dbReference type="AlphaFoldDB" id="A0A8H6Y421"/>
<sequence>MSTGYAHHKAQEPVIILPIPPDGDSSFEVDICGTQVSILVEFITYIDIFAKQCSRVLIYDWRKGQLRMDLSADSRYSAAVFLSTEIVLLAQETGGALELWNIPDVPEHIAGPEISLRLPPLPDHYGYCISRVKYNPKGNHAAASRQPFHSSLVHSLVMLNIMQVDNDGLDIKIMFLTVSRLALLERLFSAETPGEELSWSEWGPVFCRWFPTSCFIVDWQTITCGERCIFLMPDRCLLLLDFNPYTRKKALLEQEKQDSSAVPATGELEFVEELPLLWRAGKFSTRVLGEKVQGDHHLGRGYDG</sequence>
<comment type="caution">
    <text evidence="1">The sequence shown here is derived from an EMBL/GenBank/DDBJ whole genome shotgun (WGS) entry which is preliminary data.</text>
</comment>
<reference evidence="1" key="1">
    <citation type="submission" date="2020-05" db="EMBL/GenBank/DDBJ databases">
        <title>Mycena genomes resolve the evolution of fungal bioluminescence.</title>
        <authorList>
            <person name="Tsai I.J."/>
        </authorList>
    </citation>
    <scope>NUCLEOTIDE SEQUENCE</scope>
    <source>
        <strain evidence="1">CCC161011</strain>
    </source>
</reference>
<name>A0A8H6Y421_9AGAR</name>
<organism evidence="1 2">
    <name type="scientific">Mycena venus</name>
    <dbReference type="NCBI Taxonomy" id="2733690"/>
    <lineage>
        <taxon>Eukaryota</taxon>
        <taxon>Fungi</taxon>
        <taxon>Dikarya</taxon>
        <taxon>Basidiomycota</taxon>
        <taxon>Agaricomycotina</taxon>
        <taxon>Agaricomycetes</taxon>
        <taxon>Agaricomycetidae</taxon>
        <taxon>Agaricales</taxon>
        <taxon>Marasmiineae</taxon>
        <taxon>Mycenaceae</taxon>
        <taxon>Mycena</taxon>
    </lineage>
</organism>
<proteinExistence type="predicted"/>
<dbReference type="Proteomes" id="UP000620124">
    <property type="component" value="Unassembled WGS sequence"/>
</dbReference>
<evidence type="ECO:0000313" key="2">
    <source>
        <dbReference type="Proteomes" id="UP000620124"/>
    </source>
</evidence>
<dbReference type="OrthoDB" id="2751409at2759"/>
<dbReference type="EMBL" id="JACAZI010000008">
    <property type="protein sequence ID" value="KAF7353793.1"/>
    <property type="molecule type" value="Genomic_DNA"/>
</dbReference>
<protein>
    <submittedName>
        <fullName evidence="1">Uncharacterized protein</fullName>
    </submittedName>
</protein>
<accession>A0A8H6Y421</accession>
<gene>
    <name evidence="1" type="ORF">MVEN_01064800</name>
</gene>